<evidence type="ECO:0000313" key="1">
    <source>
        <dbReference type="EMBL" id="SDM29591.1"/>
    </source>
</evidence>
<reference evidence="1 2" key="1">
    <citation type="submission" date="2016-10" db="EMBL/GenBank/DDBJ databases">
        <authorList>
            <person name="de Groot N.N."/>
        </authorList>
    </citation>
    <scope>NUCLEOTIDE SEQUENCE [LARGE SCALE GENOMIC DNA]</scope>
    <source>
        <strain evidence="1 2">DSM 44149</strain>
    </source>
</reference>
<organism evidence="1 2">
    <name type="scientific">Allokutzneria albata</name>
    <name type="common">Kibdelosporangium albatum</name>
    <dbReference type="NCBI Taxonomy" id="211114"/>
    <lineage>
        <taxon>Bacteria</taxon>
        <taxon>Bacillati</taxon>
        <taxon>Actinomycetota</taxon>
        <taxon>Actinomycetes</taxon>
        <taxon>Pseudonocardiales</taxon>
        <taxon>Pseudonocardiaceae</taxon>
        <taxon>Allokutzneria</taxon>
    </lineage>
</organism>
<name>A0A1G9S292_ALLAB</name>
<evidence type="ECO:0000313" key="2">
    <source>
        <dbReference type="Proteomes" id="UP000183376"/>
    </source>
</evidence>
<dbReference type="RefSeq" id="WP_030433737.1">
    <property type="nucleotide sequence ID" value="NZ_JOEF01000054.1"/>
</dbReference>
<gene>
    <name evidence="1" type="ORF">SAMN04489726_0843</name>
</gene>
<dbReference type="EMBL" id="LT629701">
    <property type="protein sequence ID" value="SDM29591.1"/>
    <property type="molecule type" value="Genomic_DNA"/>
</dbReference>
<dbReference type="Proteomes" id="UP000183376">
    <property type="component" value="Chromosome I"/>
</dbReference>
<accession>A0A1G9S292</accession>
<proteinExistence type="predicted"/>
<sequence length="120" mass="13325">MPGNDADLRHTLDELRHGRTAALEEYCARQQRSAFPDDALVTRALAEVARARWPELDRAAVAEFARQLAERDLDVTISALFAEAVVRSALGEAHLTAELPVEYRFPWSIALINALRGDGQ</sequence>
<protein>
    <submittedName>
        <fullName evidence="1">Uncharacterized protein</fullName>
    </submittedName>
</protein>
<keyword evidence="2" id="KW-1185">Reference proteome</keyword>
<dbReference type="STRING" id="211114.SAMN04489726_0843"/>
<dbReference type="AlphaFoldDB" id="A0A1G9S292"/>